<gene>
    <name evidence="2" type="ORF">ACFSDE_05825</name>
</gene>
<dbReference type="InterPro" id="IPR014144">
    <property type="entry name" value="LigD_PE_domain"/>
</dbReference>
<evidence type="ECO:0000313" key="2">
    <source>
        <dbReference type="EMBL" id="MFD1946303.1"/>
    </source>
</evidence>
<keyword evidence="3" id="KW-1185">Reference proteome</keyword>
<comment type="caution">
    <text evidence="2">The sequence shown here is derived from an EMBL/GenBank/DDBJ whole genome shotgun (WGS) entry which is preliminary data.</text>
</comment>
<dbReference type="Proteomes" id="UP001597351">
    <property type="component" value="Unassembled WGS sequence"/>
</dbReference>
<organism evidence="2 3">
    <name type="scientific">Nocardioides aestuarii</name>
    <dbReference type="NCBI Taxonomy" id="252231"/>
    <lineage>
        <taxon>Bacteria</taxon>
        <taxon>Bacillati</taxon>
        <taxon>Actinomycetota</taxon>
        <taxon>Actinomycetes</taxon>
        <taxon>Propionibacteriales</taxon>
        <taxon>Nocardioidaceae</taxon>
        <taxon>Nocardioides</taxon>
    </lineage>
</organism>
<name>A0ABW4TIU6_9ACTN</name>
<dbReference type="EMBL" id="JBHUGD010000003">
    <property type="protein sequence ID" value="MFD1946303.1"/>
    <property type="molecule type" value="Genomic_DNA"/>
</dbReference>
<dbReference type="PANTHER" id="PTHR39465:SF1">
    <property type="entry name" value="DNA LIGASE D 3'-PHOSPHOESTERASE DOMAIN-CONTAINING PROTEIN"/>
    <property type="match status" value="1"/>
</dbReference>
<dbReference type="RefSeq" id="WP_343916328.1">
    <property type="nucleotide sequence ID" value="NZ_BAAAJT010000002.1"/>
</dbReference>
<protein>
    <submittedName>
        <fullName evidence="2">DNA polymerase ligase N-terminal domain-containing protein</fullName>
    </submittedName>
</protein>
<evidence type="ECO:0000259" key="1">
    <source>
        <dbReference type="Pfam" id="PF13298"/>
    </source>
</evidence>
<keyword evidence="2" id="KW-0436">Ligase</keyword>
<dbReference type="GO" id="GO:0016874">
    <property type="term" value="F:ligase activity"/>
    <property type="evidence" value="ECO:0007669"/>
    <property type="project" value="UniProtKB-KW"/>
</dbReference>
<feature type="domain" description="DNA ligase D 3'-phosphoesterase" evidence="1">
    <location>
        <begin position="12"/>
        <end position="102"/>
    </location>
</feature>
<reference evidence="3" key="1">
    <citation type="journal article" date="2019" name="Int. J. Syst. Evol. Microbiol.">
        <title>The Global Catalogue of Microorganisms (GCM) 10K type strain sequencing project: providing services to taxonomists for standard genome sequencing and annotation.</title>
        <authorList>
            <consortium name="The Broad Institute Genomics Platform"/>
            <consortium name="The Broad Institute Genome Sequencing Center for Infectious Disease"/>
            <person name="Wu L."/>
            <person name="Ma J."/>
        </authorList>
    </citation>
    <scope>NUCLEOTIDE SEQUENCE [LARGE SCALE GENOMIC DNA]</scope>
    <source>
        <strain evidence="3">CGMCC 1.12477</strain>
    </source>
</reference>
<sequence length="117" mass="13747">MSEESRPVFVLHEHDKPQHHYDLRLEEDGVLRSWAVPKGLPTDARHDRLAVPVDDHELDHATYEDDDKRIADTGWWELEDRDDRRTVLVLHGREGSRRYALVDTGRDALLHLVKRQP</sequence>
<accession>A0ABW4TIU6</accession>
<dbReference type="Pfam" id="PF13298">
    <property type="entry name" value="LigD_N"/>
    <property type="match status" value="1"/>
</dbReference>
<dbReference type="PANTHER" id="PTHR39465">
    <property type="entry name" value="DNA LIGASE D, 3'-PHOSPHOESTERASE DOMAIN"/>
    <property type="match status" value="1"/>
</dbReference>
<evidence type="ECO:0000313" key="3">
    <source>
        <dbReference type="Proteomes" id="UP001597351"/>
    </source>
</evidence>
<proteinExistence type="predicted"/>